<dbReference type="EMBL" id="OIVN01001754">
    <property type="protein sequence ID" value="SPC97275.1"/>
    <property type="molecule type" value="Genomic_DNA"/>
</dbReference>
<gene>
    <name evidence="1" type="ORF">FSB_LOCUS25157</name>
</gene>
<dbReference type="AlphaFoldDB" id="A0A2N9GCQ4"/>
<reference evidence="1" key="1">
    <citation type="submission" date="2018-02" db="EMBL/GenBank/DDBJ databases">
        <authorList>
            <person name="Cohen D.B."/>
            <person name="Kent A.D."/>
        </authorList>
    </citation>
    <scope>NUCLEOTIDE SEQUENCE</scope>
</reference>
<accession>A0A2N9GCQ4</accession>
<sequence length="239" mass="26820">MCSFLKGRKLWLYVTGQRLPPKQQKDETEDVFALQLEDWDGVNHQIITWLRNTSTPSVSMEFGGYDITKDIWDMLASRYAGLDGAQEHHLMLVIKTVSEAELVSAHRERLRIHQLLMGIIDDFESPHTTVLATLASIGPIVIAPPRGHDKKQSNQKNSHLICSFCKHRGHIIDRCNMRARILQRSAALSASGIPRQGRSLGLHVRLDGCSSLLPFTFLLHQSSQPLLLLPPPSSYGTLV</sequence>
<evidence type="ECO:0000313" key="1">
    <source>
        <dbReference type="EMBL" id="SPC97275.1"/>
    </source>
</evidence>
<organism evidence="1">
    <name type="scientific">Fagus sylvatica</name>
    <name type="common">Beechnut</name>
    <dbReference type="NCBI Taxonomy" id="28930"/>
    <lineage>
        <taxon>Eukaryota</taxon>
        <taxon>Viridiplantae</taxon>
        <taxon>Streptophyta</taxon>
        <taxon>Embryophyta</taxon>
        <taxon>Tracheophyta</taxon>
        <taxon>Spermatophyta</taxon>
        <taxon>Magnoliopsida</taxon>
        <taxon>eudicotyledons</taxon>
        <taxon>Gunneridae</taxon>
        <taxon>Pentapetalae</taxon>
        <taxon>rosids</taxon>
        <taxon>fabids</taxon>
        <taxon>Fagales</taxon>
        <taxon>Fagaceae</taxon>
        <taxon>Fagus</taxon>
    </lineage>
</organism>
<proteinExistence type="predicted"/>
<name>A0A2N9GCQ4_FAGSY</name>
<protein>
    <submittedName>
        <fullName evidence="1">Uncharacterized protein</fullName>
    </submittedName>
</protein>